<evidence type="ECO:0000313" key="2">
    <source>
        <dbReference type="Proteomes" id="UP000187735"/>
    </source>
</evidence>
<dbReference type="RefSeq" id="WP_077022631.1">
    <property type="nucleotide sequence ID" value="NZ_CP017641.1"/>
</dbReference>
<protein>
    <recommendedName>
        <fullName evidence="3">SD-repeat containing protein B domain-containing protein</fullName>
    </recommendedName>
</protein>
<dbReference type="OrthoDB" id="284134at2"/>
<sequence length="785" mass="84804">MLLSHLRSQLKCNASRRNSRAAQRPAAAELLETRQLLSAVTLQVGASQDTTIYASDVDASNGSGEFLLAGSGTRSLVKFDVGGASIPEGSTIIDAVLVLNVAASTGGSASVSVHRVTSSWGEAGSNAPGDETTGAPAQKFDATWLYSSFDGELWNNEGGDFGGASGSTTVGEAGAYEWIGGGLIDDVQAWIDDASTNFGWLIQAAASGVKSFVSNNAPDAGLAPTLEITYEEPPLPPAIVEGRIWNDLNGDGIQTDALLSDLQLSIVNGNTYFDGFGGGEHWFKSTGSGRWYFLTEDGTLTKWSGVGGALTGTVVGKVDPKFYLEPGLVETSIGDPEPWLDGWTVELIGPDGTVVQTTVSGGRDSNGDDAIDSVTEGGWYRFEVEQGVSCTVRQVVPDGWHENAKITFDTSDSSTQAINSLDLKQQSSYYEDLGGLGEKWLFGDQSGWHYILPSGDLYRWDAKPITSQNPLNGEYVASPGKAYFDDPGLLANGGYNSDPNITNSDFRTDFGNVRETIAKGRAWLDVRPDGFRNEDLELEPMPPLVELGDGEAWLFDFERDAWFIIDTDGQPTYWGNSADAAGTQGSIDSAPSPGPQLTVEPWLNGRTIELRDEDGAVVATTTTESIDWNEDGEIDFETERGWYVFENIPLGAYTVHQVVDSGWRQTAPHSIDQSLATQLDAEFGFSTTTSDFRNWGGRNERWVIDRDNRWYFMLEDGSLHRWEVGTTAAGGGLKGEFIAKLSARHYLDLELLTNPDTSGVAIEVDGERDALQILFGNYNLLDDEL</sequence>
<evidence type="ECO:0008006" key="3">
    <source>
        <dbReference type="Google" id="ProtNLM"/>
    </source>
</evidence>
<dbReference type="Gene3D" id="2.60.40.10">
    <property type="entry name" value="Immunoglobulins"/>
    <property type="match status" value="2"/>
</dbReference>
<dbReference type="InterPro" id="IPR013783">
    <property type="entry name" value="Ig-like_fold"/>
</dbReference>
<evidence type="ECO:0000313" key="1">
    <source>
        <dbReference type="EMBL" id="APZ90784.1"/>
    </source>
</evidence>
<accession>A0A1P8W9Q2</accession>
<gene>
    <name evidence="1" type="ORF">Fuma_00368</name>
</gene>
<keyword evidence="2" id="KW-1185">Reference proteome</keyword>
<name>A0A1P8W9Q2_9PLAN</name>
<dbReference type="EMBL" id="CP017641">
    <property type="protein sequence ID" value="APZ90784.1"/>
    <property type="molecule type" value="Genomic_DNA"/>
</dbReference>
<dbReference type="NCBIfam" id="NF033679">
    <property type="entry name" value="DNRLRE_dom"/>
    <property type="match status" value="1"/>
</dbReference>
<reference evidence="1 2" key="1">
    <citation type="journal article" date="2016" name="Front. Microbiol.">
        <title>Fuerstia marisgermanicae gen. nov., sp. nov., an Unusual Member of the Phylum Planctomycetes from the German Wadden Sea.</title>
        <authorList>
            <person name="Kohn T."/>
            <person name="Heuer A."/>
            <person name="Jogler M."/>
            <person name="Vollmers J."/>
            <person name="Boedeker C."/>
            <person name="Bunk B."/>
            <person name="Rast P."/>
            <person name="Borchert D."/>
            <person name="Glockner I."/>
            <person name="Freese H.M."/>
            <person name="Klenk H.P."/>
            <person name="Overmann J."/>
            <person name="Kaster A.K."/>
            <person name="Rohde M."/>
            <person name="Wiegand S."/>
            <person name="Jogler C."/>
        </authorList>
    </citation>
    <scope>NUCLEOTIDE SEQUENCE [LARGE SCALE GENOMIC DNA]</scope>
    <source>
        <strain evidence="1 2">NH11</strain>
    </source>
</reference>
<dbReference type="KEGG" id="fmr:Fuma_00368"/>
<dbReference type="Proteomes" id="UP000187735">
    <property type="component" value="Chromosome"/>
</dbReference>
<dbReference type="AlphaFoldDB" id="A0A1P8W9Q2"/>
<organism evidence="1 2">
    <name type="scientific">Fuerstiella marisgermanici</name>
    <dbReference type="NCBI Taxonomy" id="1891926"/>
    <lineage>
        <taxon>Bacteria</taxon>
        <taxon>Pseudomonadati</taxon>
        <taxon>Planctomycetota</taxon>
        <taxon>Planctomycetia</taxon>
        <taxon>Planctomycetales</taxon>
        <taxon>Planctomycetaceae</taxon>
        <taxon>Fuerstiella</taxon>
    </lineage>
</organism>
<proteinExistence type="predicted"/>